<protein>
    <submittedName>
        <fullName evidence="1">Predicted thiol-disulfide oxidoreductase YuxK, DCC family</fullName>
    </submittedName>
</protein>
<sequence length="136" mass="15965">MKNNVVLFDGVCSFCNSSVMFLIKRDHSEFLSFASLQSSYGQKLLEEFNLPKDDFDSFIYITNGKVYSKSTAALKIARKLSFPYNLLYGLMLIPIPIRDKVYSIIARNRYRWFRKKTSCEIPPEHIRKRFLDDKSE</sequence>
<accession>A0A1I6ADZ8</accession>
<dbReference type="Pfam" id="PF04134">
    <property type="entry name" value="DCC1-like"/>
    <property type="match status" value="1"/>
</dbReference>
<dbReference type="InterPro" id="IPR052927">
    <property type="entry name" value="DCC_oxidoreductase"/>
</dbReference>
<evidence type="ECO:0000313" key="2">
    <source>
        <dbReference type="Proteomes" id="UP000182762"/>
    </source>
</evidence>
<dbReference type="PANTHER" id="PTHR33639:SF2">
    <property type="entry name" value="DUF393 DOMAIN-CONTAINING PROTEIN"/>
    <property type="match status" value="1"/>
</dbReference>
<gene>
    <name evidence="1" type="ORF">SAMN02745910_02659</name>
</gene>
<dbReference type="Proteomes" id="UP000182762">
    <property type="component" value="Unassembled WGS sequence"/>
</dbReference>
<reference evidence="1 2" key="1">
    <citation type="submission" date="2016-10" db="EMBL/GenBank/DDBJ databases">
        <authorList>
            <person name="Varghese N."/>
            <person name="Submissions S."/>
        </authorList>
    </citation>
    <scope>NUCLEOTIDE SEQUENCE [LARGE SCALE GENOMIC DNA]</scope>
    <source>
        <strain evidence="1 2">DSM 13796</strain>
    </source>
</reference>
<keyword evidence="2" id="KW-1185">Reference proteome</keyword>
<dbReference type="InterPro" id="IPR007263">
    <property type="entry name" value="DCC1-like"/>
</dbReference>
<dbReference type="EMBL" id="FOXX01000006">
    <property type="protein sequence ID" value="SFQ66964.1"/>
    <property type="molecule type" value="Genomic_DNA"/>
</dbReference>
<evidence type="ECO:0000313" key="1">
    <source>
        <dbReference type="EMBL" id="SFQ66964.1"/>
    </source>
</evidence>
<dbReference type="RefSeq" id="WP_061805348.1">
    <property type="nucleotide sequence ID" value="NZ_FOXX01000006.1"/>
</dbReference>
<comment type="caution">
    <text evidence="1">The sequence shown here is derived from an EMBL/GenBank/DDBJ whole genome shotgun (WGS) entry which is preliminary data.</text>
</comment>
<organism evidence="1 2">
    <name type="scientific">Priestia endophytica DSM 13796</name>
    <dbReference type="NCBI Taxonomy" id="1121089"/>
    <lineage>
        <taxon>Bacteria</taxon>
        <taxon>Bacillati</taxon>
        <taxon>Bacillota</taxon>
        <taxon>Bacilli</taxon>
        <taxon>Bacillales</taxon>
        <taxon>Bacillaceae</taxon>
        <taxon>Priestia</taxon>
    </lineage>
</organism>
<proteinExistence type="predicted"/>
<dbReference type="PANTHER" id="PTHR33639">
    <property type="entry name" value="THIOL-DISULFIDE OXIDOREDUCTASE DCC"/>
    <property type="match status" value="1"/>
</dbReference>
<name>A0A1I6ADZ8_9BACI</name>
<dbReference type="GeneID" id="93711301"/>